<accession>A0A7S1BZC7</accession>
<dbReference type="Gene3D" id="2.90.10.10">
    <property type="entry name" value="Bulb-type lectin domain"/>
    <property type="match status" value="1"/>
</dbReference>
<evidence type="ECO:0000259" key="1">
    <source>
        <dbReference type="PROSITE" id="PS50927"/>
    </source>
</evidence>
<name>A0A7S1BZC7_9STRA</name>
<sequence length="1018" mass="113712">MYNNIIPLSIGPDFISAYSDRNILQGFKSNIADGENPMKGAVFKGTIDTIRFENSYSENFIIKNDNEFIEMMEIKGGLGISYGPISASGAGSYLQARVSSKRQATLTYRARKVAYARQVDISTLEPVDSELEKLSADDIADRYGTKFINSVIYGAQLDVIFTVTSVKDIDIKEIEAELKGKFGFGALSVKFAGKFEKKEGEASSELSMSVSVSASGVEVDLPAEPSFDDITGIIGDFNQKYTDLLERKREEESLEGFVLNQMSPVAFTLSSIADHTMNLNLLEVFALDAKMAELSNVFFSSLFLKSKLEKFKETQEGIYSTPKEKTELFRPYESAVDKVITKLNIKIRECLQYRREPLGAIIGREGAKKVSVPEQYNEKAIVDGLLGELFLPSPLTIGTTTFDNFYYEGFAILEGGEFKPWLGGKIRTDMTDIIVAEGITPRQLELDAYIFMKGIDPNKIRQSFVKYGDPVYLQNNAQDLTWLSGGRVPDGRGVHAQNIYDELDASDSYKWSFRTIKDMDDSTPDPQAGECLKYGDTVYLEIDGQRLGNDDYFCPVVNFLLPGASSNSHSLMSPDGVFVLYVGAHKFTGGTRVGVYCAASEFPFWKKYGTTGYQFQENGDLVFFNAYPNQSLDWKTNTANQGAKQLVLDDKGRLIIYDSNSNILWTSDYPEMEIIGLCLQSGLIPNYYKTCGWQQNRQYVRTENKISMAYQWIIKSSSDKKSSLEPDPAAGQCVQTLSKVFLQSHEKRNEWLGWIQRKRAPYKHEGVMSFEKFGSEHHLVLDKAYEWTLQDTPGNGRTTDGFLCGATSAQGKWILLPEITGSKQSIEIITGIAGRDSPPATWKQTSTWEQSVEASVIENFIFGGSSVGFYYGVELLASVSQAIQSNTTVTKAVPLLQPRSWQFVFEISDICVPSWELKTDEVVFTTSEKDPPCCLPGFEINPKVPHGPCRLLSPCQCGTVICNSIPFNPDCVDDPNFFMKKPKKTCLWLSKKKKGKISKLCSKKKFKVFCPKTCGKCN</sequence>
<dbReference type="InterPro" id="IPR036426">
    <property type="entry name" value="Bulb-type_lectin_dom_sf"/>
</dbReference>
<dbReference type="PANTHER" id="PTHR47825:SF1">
    <property type="entry name" value="G DOMAIN-CONTAINING PROTEIN-RELATED"/>
    <property type="match status" value="1"/>
</dbReference>
<organism evidence="2">
    <name type="scientific">Corethron hystrix</name>
    <dbReference type="NCBI Taxonomy" id="216773"/>
    <lineage>
        <taxon>Eukaryota</taxon>
        <taxon>Sar</taxon>
        <taxon>Stramenopiles</taxon>
        <taxon>Ochrophyta</taxon>
        <taxon>Bacillariophyta</taxon>
        <taxon>Coscinodiscophyceae</taxon>
        <taxon>Corethrophycidae</taxon>
        <taxon>Corethrales</taxon>
        <taxon>Corethraceae</taxon>
        <taxon>Corethron</taxon>
    </lineage>
</organism>
<dbReference type="AlphaFoldDB" id="A0A7S1BZC7"/>
<dbReference type="PANTHER" id="PTHR47825">
    <property type="entry name" value="AAA_23 DOMAIN-CONTAINING PROTEIN"/>
    <property type="match status" value="1"/>
</dbReference>
<gene>
    <name evidence="2" type="ORF">CHYS00102_LOCUS28812</name>
</gene>
<dbReference type="InterPro" id="IPR001480">
    <property type="entry name" value="Bulb-type_lectin_dom"/>
</dbReference>
<proteinExistence type="predicted"/>
<dbReference type="EMBL" id="HBFR01039403">
    <property type="protein sequence ID" value="CAD8901593.1"/>
    <property type="molecule type" value="Transcribed_RNA"/>
</dbReference>
<evidence type="ECO:0000313" key="2">
    <source>
        <dbReference type="EMBL" id="CAD8901593.1"/>
    </source>
</evidence>
<dbReference type="SUPFAM" id="SSF51110">
    <property type="entry name" value="alpha-D-mannose-specific plant lectins"/>
    <property type="match status" value="1"/>
</dbReference>
<protein>
    <recommendedName>
        <fullName evidence="1">Bulb-type lectin domain-containing protein</fullName>
    </recommendedName>
</protein>
<reference evidence="2" key="1">
    <citation type="submission" date="2021-01" db="EMBL/GenBank/DDBJ databases">
        <authorList>
            <person name="Corre E."/>
            <person name="Pelletier E."/>
            <person name="Niang G."/>
            <person name="Scheremetjew M."/>
            <person name="Finn R."/>
            <person name="Kale V."/>
            <person name="Holt S."/>
            <person name="Cochrane G."/>
            <person name="Meng A."/>
            <person name="Brown T."/>
            <person name="Cohen L."/>
        </authorList>
    </citation>
    <scope>NUCLEOTIDE SEQUENCE</scope>
    <source>
        <strain evidence="2">308</strain>
    </source>
</reference>
<feature type="domain" description="Bulb-type lectin" evidence="1">
    <location>
        <begin position="556"/>
        <end position="669"/>
    </location>
</feature>
<dbReference type="PROSITE" id="PS50927">
    <property type="entry name" value="BULB_LECTIN"/>
    <property type="match status" value="1"/>
</dbReference>